<evidence type="ECO:0000313" key="2">
    <source>
        <dbReference type="Proteomes" id="UP000886595"/>
    </source>
</evidence>
<organism evidence="1 2">
    <name type="scientific">Brassica carinata</name>
    <name type="common">Ethiopian mustard</name>
    <name type="synonym">Abyssinian cabbage</name>
    <dbReference type="NCBI Taxonomy" id="52824"/>
    <lineage>
        <taxon>Eukaryota</taxon>
        <taxon>Viridiplantae</taxon>
        <taxon>Streptophyta</taxon>
        <taxon>Embryophyta</taxon>
        <taxon>Tracheophyta</taxon>
        <taxon>Spermatophyta</taxon>
        <taxon>Magnoliopsida</taxon>
        <taxon>eudicotyledons</taxon>
        <taxon>Gunneridae</taxon>
        <taxon>Pentapetalae</taxon>
        <taxon>rosids</taxon>
        <taxon>malvids</taxon>
        <taxon>Brassicales</taxon>
        <taxon>Brassicaceae</taxon>
        <taxon>Brassiceae</taxon>
        <taxon>Brassica</taxon>
    </lineage>
</organism>
<sequence length="109" mass="11706">MATTTITNRVSPTFLAPTNSNRSILRKPASVCFSNLGSSIVPRLAVATSSSFKNHLSADGLPRSAGRNLGCVRASSRDEEDEKRATATWHYQLFSVLKLLIVAKPVCGS</sequence>
<dbReference type="EMBL" id="JAAMPC010000001">
    <property type="protein sequence ID" value="KAG2330778.1"/>
    <property type="molecule type" value="Genomic_DNA"/>
</dbReference>
<gene>
    <name evidence="1" type="ORF">Bca52824_001958</name>
</gene>
<proteinExistence type="predicted"/>
<name>A0A8X7WMI9_BRACI</name>
<reference evidence="1 2" key="1">
    <citation type="submission" date="2020-02" db="EMBL/GenBank/DDBJ databases">
        <authorList>
            <person name="Ma Q."/>
            <person name="Huang Y."/>
            <person name="Song X."/>
            <person name="Pei D."/>
        </authorList>
    </citation>
    <scope>NUCLEOTIDE SEQUENCE [LARGE SCALE GENOMIC DNA]</scope>
    <source>
        <strain evidence="1">Sxm20200214</strain>
        <tissue evidence="1">Leaf</tissue>
    </source>
</reference>
<evidence type="ECO:0000313" key="1">
    <source>
        <dbReference type="EMBL" id="KAG2330778.1"/>
    </source>
</evidence>
<protein>
    <submittedName>
        <fullName evidence="1">Uncharacterized protein</fullName>
    </submittedName>
</protein>
<dbReference type="AlphaFoldDB" id="A0A8X7WMI9"/>
<dbReference type="Proteomes" id="UP000886595">
    <property type="component" value="Unassembled WGS sequence"/>
</dbReference>
<accession>A0A8X7WMI9</accession>
<comment type="caution">
    <text evidence="1">The sequence shown here is derived from an EMBL/GenBank/DDBJ whole genome shotgun (WGS) entry which is preliminary data.</text>
</comment>
<dbReference type="OrthoDB" id="1112965at2759"/>
<keyword evidence="2" id="KW-1185">Reference proteome</keyword>